<protein>
    <submittedName>
        <fullName evidence="4">Benzoate--CoA ligase</fullName>
    </submittedName>
</protein>
<keyword evidence="5" id="KW-1185">Reference proteome</keyword>
<dbReference type="InterPro" id="IPR000873">
    <property type="entry name" value="AMP-dep_synth/lig_dom"/>
</dbReference>
<dbReference type="NCBIfam" id="TIGR02262">
    <property type="entry name" value="benz_CoA_lig"/>
    <property type="match status" value="1"/>
</dbReference>
<dbReference type="GO" id="GO:0044550">
    <property type="term" value="P:secondary metabolite biosynthetic process"/>
    <property type="evidence" value="ECO:0007669"/>
    <property type="project" value="TreeGrafter"/>
</dbReference>
<dbReference type="GO" id="GO:0016405">
    <property type="term" value="F:CoA-ligase activity"/>
    <property type="evidence" value="ECO:0007669"/>
    <property type="project" value="InterPro"/>
</dbReference>
<keyword evidence="1 4" id="KW-0436">Ligase</keyword>
<evidence type="ECO:0000313" key="5">
    <source>
        <dbReference type="Proteomes" id="UP000185696"/>
    </source>
</evidence>
<dbReference type="SUPFAM" id="SSF56801">
    <property type="entry name" value="Acetyl-CoA synthetase-like"/>
    <property type="match status" value="1"/>
</dbReference>
<reference evidence="4 5" key="1">
    <citation type="submission" date="2016-12" db="EMBL/GenBank/DDBJ databases">
        <title>The draft genome sequence of Actinophytocola xinjiangensis.</title>
        <authorList>
            <person name="Wang W."/>
            <person name="Yuan L."/>
        </authorList>
    </citation>
    <scope>NUCLEOTIDE SEQUENCE [LARGE SCALE GENOMIC DNA]</scope>
    <source>
        <strain evidence="4 5">CGMCC 4.4663</strain>
    </source>
</reference>
<evidence type="ECO:0000259" key="2">
    <source>
        <dbReference type="Pfam" id="PF00501"/>
    </source>
</evidence>
<accession>A0A7Z0WQP5</accession>
<dbReference type="Gene3D" id="3.30.300.30">
    <property type="match status" value="1"/>
</dbReference>
<dbReference type="PANTHER" id="PTHR43352">
    <property type="entry name" value="ACETYL-COA SYNTHETASE"/>
    <property type="match status" value="1"/>
</dbReference>
<evidence type="ECO:0000313" key="4">
    <source>
        <dbReference type="EMBL" id="OLF13199.1"/>
    </source>
</evidence>
<proteinExistence type="predicted"/>
<evidence type="ECO:0000259" key="3">
    <source>
        <dbReference type="Pfam" id="PF13193"/>
    </source>
</evidence>
<organism evidence="4 5">
    <name type="scientific">Actinophytocola xinjiangensis</name>
    <dbReference type="NCBI Taxonomy" id="485602"/>
    <lineage>
        <taxon>Bacteria</taxon>
        <taxon>Bacillati</taxon>
        <taxon>Actinomycetota</taxon>
        <taxon>Actinomycetes</taxon>
        <taxon>Pseudonocardiales</taxon>
        <taxon>Pseudonocardiaceae</taxon>
    </lineage>
</organism>
<comment type="caution">
    <text evidence="4">The sequence shown here is derived from an EMBL/GenBank/DDBJ whole genome shotgun (WGS) entry which is preliminary data.</text>
</comment>
<dbReference type="GO" id="GO:0005524">
    <property type="term" value="F:ATP binding"/>
    <property type="evidence" value="ECO:0007669"/>
    <property type="project" value="InterPro"/>
</dbReference>
<dbReference type="PANTHER" id="PTHR43352:SF1">
    <property type="entry name" value="ANTHRANILATE--COA LIGASE"/>
    <property type="match status" value="1"/>
</dbReference>
<dbReference type="Gene3D" id="3.40.50.12780">
    <property type="entry name" value="N-terminal domain of ligase-like"/>
    <property type="match status" value="1"/>
</dbReference>
<gene>
    <name evidence="4" type="ORF">BLA60_06770</name>
</gene>
<dbReference type="Proteomes" id="UP000185696">
    <property type="component" value="Unassembled WGS sequence"/>
</dbReference>
<dbReference type="InterPro" id="IPR011957">
    <property type="entry name" value="Benz_CoA_lig"/>
</dbReference>
<dbReference type="Pfam" id="PF13193">
    <property type="entry name" value="AMP-binding_C"/>
    <property type="match status" value="1"/>
</dbReference>
<dbReference type="EMBL" id="MSIF01000002">
    <property type="protein sequence ID" value="OLF13199.1"/>
    <property type="molecule type" value="Genomic_DNA"/>
</dbReference>
<dbReference type="InterPro" id="IPR025110">
    <property type="entry name" value="AMP-bd_C"/>
</dbReference>
<dbReference type="InterPro" id="IPR045851">
    <property type="entry name" value="AMP-bd_C_sf"/>
</dbReference>
<feature type="domain" description="AMP-dependent synthetase/ligase" evidence="2">
    <location>
        <begin position="30"/>
        <end position="379"/>
    </location>
</feature>
<dbReference type="GO" id="GO:0016878">
    <property type="term" value="F:acid-thiol ligase activity"/>
    <property type="evidence" value="ECO:0007669"/>
    <property type="project" value="TreeGrafter"/>
</dbReference>
<evidence type="ECO:0000256" key="1">
    <source>
        <dbReference type="ARBA" id="ARBA00022598"/>
    </source>
</evidence>
<name>A0A7Z0WQP5_9PSEU</name>
<dbReference type="InterPro" id="IPR042099">
    <property type="entry name" value="ANL_N_sf"/>
</dbReference>
<dbReference type="AlphaFoldDB" id="A0A7Z0WQP5"/>
<dbReference type="Pfam" id="PF00501">
    <property type="entry name" value="AMP-binding"/>
    <property type="match status" value="1"/>
</dbReference>
<sequence>MTDDQVELPEWFEDSDYNLSRRFLDPIPGERTALLTADGATSYAELRALVNQVGNALRGLGVGRGDRVLLAVRDGIEYVATWYAAQRIGAITVDVYNFLTPAEHRYHVNYLEPSIVVVDGSLVTTMREAGASTMVVLDPVTPLRSGEHDFAALVDGRSTELEPSPTNADDVVMWKLTTGSTGKPKACRHAARSPWLSYLWYARDVLDLGPDDVVLPVPKLFSGWARDVVALYAMGAGASGILFPERSTPERIFELTERHRPTVLVNVPTMIKAMLAHPDASSVDLSSVRMCLSAGEQLPPELHRRWQDTFGVELLDCVGSTESFNAVICNRPGEVRVGSLGRVIPHYEATVTDDNGHPLPDGEVGVLRITGAPVAIDYWKAPEKTAQSFPERGTLRTSDLFTRDADGYFYYRGRADDLLKVSGLYVAPSEIENCLATHPDVVSAAVVGRPSADGLMATVAFVVARNGVDGDELRQFVKARLSARKCPKEFRFVDTLPETPTGKIDRNALRAVE</sequence>
<feature type="domain" description="AMP-binding enzyme C-terminal" evidence="3">
    <location>
        <begin position="430"/>
        <end position="503"/>
    </location>
</feature>